<feature type="domain" description="EH" evidence="3">
    <location>
        <begin position="576"/>
        <end position="658"/>
    </location>
</feature>
<feature type="compositionally biased region" description="Polar residues" evidence="2">
    <location>
        <begin position="350"/>
        <end position="368"/>
    </location>
</feature>
<evidence type="ECO:0000313" key="6">
    <source>
        <dbReference type="Proteomes" id="UP000016930"/>
    </source>
</evidence>
<feature type="compositionally biased region" description="Low complexity" evidence="2">
    <location>
        <begin position="449"/>
        <end position="461"/>
    </location>
</feature>
<dbReference type="Proteomes" id="UP000016930">
    <property type="component" value="Unassembled WGS sequence"/>
</dbReference>
<feature type="domain" description="EH" evidence="3">
    <location>
        <begin position="240"/>
        <end position="330"/>
    </location>
</feature>
<dbReference type="InterPro" id="IPR002048">
    <property type="entry name" value="EF_hand_dom"/>
</dbReference>
<feature type="compositionally biased region" description="Low complexity" evidence="2">
    <location>
        <begin position="508"/>
        <end position="524"/>
    </location>
</feature>
<feature type="domain" description="EF-hand" evidence="4">
    <location>
        <begin position="609"/>
        <end position="644"/>
    </location>
</feature>
<feature type="region of interest" description="Disordered" evidence="2">
    <location>
        <begin position="338"/>
        <end position="374"/>
    </location>
</feature>
<dbReference type="SUPFAM" id="SSF89009">
    <property type="entry name" value="GAT-like domain"/>
    <property type="match status" value="1"/>
</dbReference>
<dbReference type="Gene3D" id="1.10.238.10">
    <property type="entry name" value="EF-hand"/>
    <property type="match status" value="4"/>
</dbReference>
<feature type="domain" description="EF-hand" evidence="4">
    <location>
        <begin position="408"/>
        <end position="443"/>
    </location>
</feature>
<dbReference type="CDD" id="cd00052">
    <property type="entry name" value="EH"/>
    <property type="match status" value="3"/>
</dbReference>
<name>M2RIM3_CERS8</name>
<keyword evidence="1" id="KW-0106">Calcium</keyword>
<evidence type="ECO:0000256" key="2">
    <source>
        <dbReference type="SAM" id="MobiDB-lite"/>
    </source>
</evidence>
<dbReference type="HOGENOM" id="CLU_340998_0_0_1"/>
<dbReference type="InterPro" id="IPR038425">
    <property type="entry name" value="GAT_sf"/>
</dbReference>
<sequence>MQRLFNVCSTGRGHASLLQDSLVYAQPEDIKEELIQEFVTRCRASQEVIISQVPWATAEAEKSRSAARSTATTTEERLLEELLSANEALTDALKLYDDLERVANEKEAEDRLKTEHLIEVLSAVAEYSPTAEESDLIDQVLAVGDPRQTGRLSTGAAAKILIGTNLSPSRLQEVWDIANIDQKDELDRQSIGVALRLIGHAQKGGVISEQLVREPGSLAVITGLSPQRETGGLPPLTPQDKAKFSKLFVSSGAKDGILDGMQARSVLMKSRLPGQTLSHVWDLADVNRRGFLNLAEFNIAMYLVQALMGGQMTSLPQFLPDAIYDVAGVERSTTELPYLSAEPVAGPSHSRASSTTSVRYEPSPTQQDWDIPPPLKAQSDKMFDTLDPQKSGHLAGNVVVPFLLQSGLSNEVLEHIWDLADVGPKGYLTRDDFALAVYLVGLKKQGRELPSTLPTSLVPPSERNFTAPVTAPPSQHLMDTPLVDLSEMPAPQTPAHIPPPSGSPANLSSRLSRISTTSPSSLSIHPTGALSPSSAFRSPLGSPAATSSPPSRPSPSPQFVRDISGAPDDWVITATEKTHADKFFDTLDPFRKGYIEADAAVGFFEKSKLPDNVMADIWDLADIDRNGTLTRDEFAIAMHLVRKKLRGRELPTTLPPSLAVMPTTQVEASSSERPLPEPELEDSEPERTATPPPPYEDVPLEA</sequence>
<dbReference type="Gene3D" id="1.20.58.160">
    <property type="match status" value="1"/>
</dbReference>
<dbReference type="PROSITE" id="PS50222">
    <property type="entry name" value="EF_HAND_2"/>
    <property type="match status" value="2"/>
</dbReference>
<feature type="region of interest" description="Disordered" evidence="2">
    <location>
        <begin position="651"/>
        <end position="702"/>
    </location>
</feature>
<gene>
    <name evidence="5" type="ORF">CERSUDRAFT_82941</name>
</gene>
<dbReference type="GO" id="GO:0005509">
    <property type="term" value="F:calcium ion binding"/>
    <property type="evidence" value="ECO:0007669"/>
    <property type="project" value="InterPro"/>
</dbReference>
<dbReference type="Pfam" id="PF12763">
    <property type="entry name" value="EH"/>
    <property type="match status" value="4"/>
</dbReference>
<accession>M2RIM3</accession>
<dbReference type="AlphaFoldDB" id="M2RIM3"/>
<keyword evidence="6" id="KW-1185">Reference proteome</keyword>
<dbReference type="CDD" id="cd21383">
    <property type="entry name" value="GAT_GGA_Tom1-like"/>
    <property type="match status" value="1"/>
</dbReference>
<organism evidence="5 6">
    <name type="scientific">Ceriporiopsis subvermispora (strain B)</name>
    <name type="common">White-rot fungus</name>
    <name type="synonym">Gelatoporia subvermispora</name>
    <dbReference type="NCBI Taxonomy" id="914234"/>
    <lineage>
        <taxon>Eukaryota</taxon>
        <taxon>Fungi</taxon>
        <taxon>Dikarya</taxon>
        <taxon>Basidiomycota</taxon>
        <taxon>Agaricomycotina</taxon>
        <taxon>Agaricomycetes</taxon>
        <taxon>Polyporales</taxon>
        <taxon>Gelatoporiaceae</taxon>
        <taxon>Gelatoporia</taxon>
    </lineage>
</organism>
<dbReference type="EMBL" id="KB445795">
    <property type="protein sequence ID" value="EMD38666.1"/>
    <property type="molecule type" value="Genomic_DNA"/>
</dbReference>
<dbReference type="PROSITE" id="PS00018">
    <property type="entry name" value="EF_HAND_1"/>
    <property type="match status" value="1"/>
</dbReference>
<protein>
    <submittedName>
        <fullName evidence="5">Uncharacterized protein</fullName>
    </submittedName>
</protein>
<dbReference type="GO" id="GO:0016197">
    <property type="term" value="P:endosomal transport"/>
    <property type="evidence" value="ECO:0007669"/>
    <property type="project" value="TreeGrafter"/>
</dbReference>
<evidence type="ECO:0000259" key="3">
    <source>
        <dbReference type="PROSITE" id="PS50031"/>
    </source>
</evidence>
<dbReference type="SMART" id="SM00027">
    <property type="entry name" value="EH"/>
    <property type="match status" value="4"/>
</dbReference>
<evidence type="ECO:0000313" key="5">
    <source>
        <dbReference type="EMBL" id="EMD38666.1"/>
    </source>
</evidence>
<dbReference type="OrthoDB" id="524326at2759"/>
<dbReference type="InterPro" id="IPR011992">
    <property type="entry name" value="EF-hand-dom_pair"/>
</dbReference>
<proteinExistence type="predicted"/>
<dbReference type="GO" id="GO:0035091">
    <property type="term" value="F:phosphatidylinositol binding"/>
    <property type="evidence" value="ECO:0007669"/>
    <property type="project" value="InterPro"/>
</dbReference>
<feature type="domain" description="EH" evidence="3">
    <location>
        <begin position="133"/>
        <end position="218"/>
    </location>
</feature>
<dbReference type="SMART" id="SM00054">
    <property type="entry name" value="EFh"/>
    <property type="match status" value="4"/>
</dbReference>
<feature type="domain" description="EH" evidence="3">
    <location>
        <begin position="375"/>
        <end position="464"/>
    </location>
</feature>
<dbReference type="PANTHER" id="PTHR11216">
    <property type="entry name" value="EH DOMAIN"/>
    <property type="match status" value="1"/>
</dbReference>
<reference evidence="5 6" key="1">
    <citation type="journal article" date="2012" name="Proc. Natl. Acad. Sci. U.S.A.">
        <title>Comparative genomics of Ceriporiopsis subvermispora and Phanerochaete chrysosporium provide insight into selective ligninolysis.</title>
        <authorList>
            <person name="Fernandez-Fueyo E."/>
            <person name="Ruiz-Duenas F.J."/>
            <person name="Ferreira P."/>
            <person name="Floudas D."/>
            <person name="Hibbett D.S."/>
            <person name="Canessa P."/>
            <person name="Larrondo L.F."/>
            <person name="James T.Y."/>
            <person name="Seelenfreund D."/>
            <person name="Lobos S."/>
            <person name="Polanco R."/>
            <person name="Tello M."/>
            <person name="Honda Y."/>
            <person name="Watanabe T."/>
            <person name="Watanabe T."/>
            <person name="Ryu J.S."/>
            <person name="Kubicek C.P."/>
            <person name="Schmoll M."/>
            <person name="Gaskell J."/>
            <person name="Hammel K.E."/>
            <person name="St John F.J."/>
            <person name="Vanden Wymelenberg A."/>
            <person name="Sabat G."/>
            <person name="Splinter BonDurant S."/>
            <person name="Syed K."/>
            <person name="Yadav J.S."/>
            <person name="Doddapaneni H."/>
            <person name="Subramanian V."/>
            <person name="Lavin J.L."/>
            <person name="Oguiza J.A."/>
            <person name="Perez G."/>
            <person name="Pisabarro A.G."/>
            <person name="Ramirez L."/>
            <person name="Santoyo F."/>
            <person name="Master E."/>
            <person name="Coutinho P.M."/>
            <person name="Henrissat B."/>
            <person name="Lombard V."/>
            <person name="Magnuson J.K."/>
            <person name="Kuees U."/>
            <person name="Hori C."/>
            <person name="Igarashi K."/>
            <person name="Samejima M."/>
            <person name="Held B.W."/>
            <person name="Barry K.W."/>
            <person name="LaButti K.M."/>
            <person name="Lapidus A."/>
            <person name="Lindquist E.A."/>
            <person name="Lucas S.M."/>
            <person name="Riley R."/>
            <person name="Salamov A.A."/>
            <person name="Hoffmeister D."/>
            <person name="Schwenk D."/>
            <person name="Hadar Y."/>
            <person name="Yarden O."/>
            <person name="de Vries R.P."/>
            <person name="Wiebenga A."/>
            <person name="Stenlid J."/>
            <person name="Eastwood D."/>
            <person name="Grigoriev I.V."/>
            <person name="Berka R.M."/>
            <person name="Blanchette R.A."/>
            <person name="Kersten P."/>
            <person name="Martinez A.T."/>
            <person name="Vicuna R."/>
            <person name="Cullen D."/>
        </authorList>
    </citation>
    <scope>NUCLEOTIDE SEQUENCE [LARGE SCALE GENOMIC DNA]</scope>
    <source>
        <strain evidence="5 6">B</strain>
    </source>
</reference>
<dbReference type="InterPro" id="IPR000261">
    <property type="entry name" value="EH_dom"/>
</dbReference>
<feature type="compositionally biased region" description="Low complexity" evidence="2">
    <location>
        <begin position="538"/>
        <end position="549"/>
    </location>
</feature>
<dbReference type="GO" id="GO:0005737">
    <property type="term" value="C:cytoplasm"/>
    <property type="evidence" value="ECO:0007669"/>
    <property type="project" value="TreeGrafter"/>
</dbReference>
<dbReference type="PANTHER" id="PTHR11216:SF170">
    <property type="entry name" value="DYNAMIN ASSOCIATED PROTEIN 160, ISOFORM D"/>
    <property type="match status" value="1"/>
</dbReference>
<dbReference type="GO" id="GO:0043130">
    <property type="term" value="F:ubiquitin binding"/>
    <property type="evidence" value="ECO:0007669"/>
    <property type="project" value="InterPro"/>
</dbReference>
<dbReference type="GO" id="GO:0005886">
    <property type="term" value="C:plasma membrane"/>
    <property type="evidence" value="ECO:0007669"/>
    <property type="project" value="TreeGrafter"/>
</dbReference>
<evidence type="ECO:0000259" key="4">
    <source>
        <dbReference type="PROSITE" id="PS50222"/>
    </source>
</evidence>
<feature type="region of interest" description="Disordered" evidence="2">
    <location>
        <begin position="449"/>
        <end position="558"/>
    </location>
</feature>
<dbReference type="GO" id="GO:0006897">
    <property type="term" value="P:endocytosis"/>
    <property type="evidence" value="ECO:0007669"/>
    <property type="project" value="TreeGrafter"/>
</dbReference>
<dbReference type="InterPro" id="IPR018247">
    <property type="entry name" value="EF_Hand_1_Ca_BS"/>
</dbReference>
<dbReference type="STRING" id="914234.M2RIM3"/>
<dbReference type="SUPFAM" id="SSF47473">
    <property type="entry name" value="EF-hand"/>
    <property type="match status" value="4"/>
</dbReference>
<dbReference type="PROSITE" id="PS50031">
    <property type="entry name" value="EH"/>
    <property type="match status" value="4"/>
</dbReference>
<evidence type="ECO:0000256" key="1">
    <source>
        <dbReference type="ARBA" id="ARBA00022837"/>
    </source>
</evidence>